<evidence type="ECO:0000313" key="1">
    <source>
        <dbReference type="EMBL" id="RFA15376.1"/>
    </source>
</evidence>
<accession>A0A3E0VZQ7</accession>
<evidence type="ECO:0000313" key="2">
    <source>
        <dbReference type="Proteomes" id="UP000256709"/>
    </source>
</evidence>
<comment type="caution">
    <text evidence="1">The sequence shown here is derived from an EMBL/GenBank/DDBJ whole genome shotgun (WGS) entry which is preliminary data.</text>
</comment>
<protein>
    <submittedName>
        <fullName evidence="1">Uncharacterized protein</fullName>
    </submittedName>
</protein>
<dbReference type="EMBL" id="NBXA01000007">
    <property type="protein sequence ID" value="RFA15376.1"/>
    <property type="molecule type" value="Genomic_DNA"/>
</dbReference>
<proteinExistence type="predicted"/>
<name>A0A3E0VZQ7_9MICO</name>
<gene>
    <name evidence="1" type="ORF">B7R21_05000</name>
</gene>
<dbReference type="Proteomes" id="UP000256709">
    <property type="component" value="Unassembled WGS sequence"/>
</dbReference>
<reference evidence="1 2" key="1">
    <citation type="submission" date="2017-04" db="EMBL/GenBank/DDBJ databases">
        <title>Comparative genome analysis of Subtercola boreus.</title>
        <authorList>
            <person name="Cho Y.-J."/>
            <person name="Cho A."/>
            <person name="Kim O.-S."/>
            <person name="Lee J.-I."/>
        </authorList>
    </citation>
    <scope>NUCLEOTIDE SEQUENCE [LARGE SCALE GENOMIC DNA]</scope>
    <source>
        <strain evidence="1 2">P27444</strain>
    </source>
</reference>
<dbReference type="AlphaFoldDB" id="A0A3E0VZQ7"/>
<sequence>MGGGIWDDFMEYALAESVTTPGDGYPIDVGGGKYCYSAPIELHDASDGHYIKTINPTIIVSGNNKKVITAIPTSEKVSSSCYSAD</sequence>
<organism evidence="1 2">
    <name type="scientific">Subtercola boreus</name>
    <dbReference type="NCBI Taxonomy" id="120213"/>
    <lineage>
        <taxon>Bacteria</taxon>
        <taxon>Bacillati</taxon>
        <taxon>Actinomycetota</taxon>
        <taxon>Actinomycetes</taxon>
        <taxon>Micrococcales</taxon>
        <taxon>Microbacteriaceae</taxon>
        <taxon>Subtercola</taxon>
    </lineage>
</organism>